<keyword evidence="6" id="KW-0812">Transmembrane</keyword>
<evidence type="ECO:0000256" key="4">
    <source>
        <dbReference type="ARBA" id="ARBA00022777"/>
    </source>
</evidence>
<feature type="transmembrane region" description="Helical" evidence="6">
    <location>
        <begin position="77"/>
        <end position="99"/>
    </location>
</feature>
<dbReference type="Gene3D" id="3.30.565.10">
    <property type="entry name" value="Histidine kinase-like ATPase, C-terminal domain"/>
    <property type="match status" value="1"/>
</dbReference>
<dbReference type="EMBL" id="CP144913">
    <property type="protein sequence ID" value="WXB77789.1"/>
    <property type="molecule type" value="Genomic_DNA"/>
</dbReference>
<feature type="transmembrane region" description="Helical" evidence="6">
    <location>
        <begin position="157"/>
        <end position="175"/>
    </location>
</feature>
<proteinExistence type="predicted"/>
<dbReference type="SUPFAM" id="SSF55874">
    <property type="entry name" value="ATPase domain of HSP90 chaperone/DNA topoisomerase II/histidine kinase"/>
    <property type="match status" value="1"/>
</dbReference>
<dbReference type="InterPro" id="IPR004358">
    <property type="entry name" value="Sig_transdc_His_kin-like_C"/>
</dbReference>
<keyword evidence="6" id="KW-0472">Membrane</keyword>
<accession>A0ABZ2MLL2</accession>
<keyword evidence="6" id="KW-1133">Transmembrane helix</keyword>
<keyword evidence="4" id="KW-0418">Kinase</keyword>
<dbReference type="Proteomes" id="UP001382727">
    <property type="component" value="Chromosome"/>
</dbReference>
<comment type="catalytic activity">
    <reaction evidence="1">
        <text>ATP + protein L-histidine = ADP + protein N-phospho-L-histidine.</text>
        <dbReference type="EC" id="2.7.13.3"/>
    </reaction>
</comment>
<evidence type="ECO:0000256" key="5">
    <source>
        <dbReference type="ARBA" id="ARBA00023012"/>
    </source>
</evidence>
<dbReference type="Pfam" id="PF02518">
    <property type="entry name" value="HATPase_c"/>
    <property type="match status" value="1"/>
</dbReference>
<feature type="transmembrane region" description="Helical" evidence="6">
    <location>
        <begin position="23"/>
        <end position="45"/>
    </location>
</feature>
<keyword evidence="10" id="KW-1185">Reference proteome</keyword>
<evidence type="ECO:0000313" key="10">
    <source>
        <dbReference type="Proteomes" id="UP001382727"/>
    </source>
</evidence>
<dbReference type="PANTHER" id="PTHR24421">
    <property type="entry name" value="NITRATE/NITRITE SENSOR PROTEIN NARX-RELATED"/>
    <property type="match status" value="1"/>
</dbReference>
<dbReference type="NCBIfam" id="NF047322">
    <property type="entry name" value="HK_morpho_MacS"/>
    <property type="match status" value="1"/>
</dbReference>
<dbReference type="EC" id="2.7.13.3" evidence="2"/>
<evidence type="ECO:0000256" key="6">
    <source>
        <dbReference type="SAM" id="Phobius"/>
    </source>
</evidence>
<evidence type="ECO:0000259" key="7">
    <source>
        <dbReference type="Pfam" id="PF02518"/>
    </source>
</evidence>
<evidence type="ECO:0000259" key="8">
    <source>
        <dbReference type="Pfam" id="PF19354"/>
    </source>
</evidence>
<organism evidence="9 10">
    <name type="scientific">Janibacter alittae</name>
    <dbReference type="NCBI Taxonomy" id="3115209"/>
    <lineage>
        <taxon>Bacteria</taxon>
        <taxon>Bacillati</taxon>
        <taxon>Actinomycetota</taxon>
        <taxon>Actinomycetes</taxon>
        <taxon>Micrococcales</taxon>
        <taxon>Intrasporangiaceae</taxon>
        <taxon>Janibacter</taxon>
    </lineage>
</organism>
<feature type="transmembrane region" description="Helical" evidence="6">
    <location>
        <begin position="119"/>
        <end position="145"/>
    </location>
</feature>
<reference evidence="9 10" key="1">
    <citation type="submission" date="2024-02" db="EMBL/GenBank/DDBJ databases">
        <title>Janibacter sp. nov., isolated from gut of marine sandworm.</title>
        <authorList>
            <person name="Kim B."/>
            <person name="Jun M.O."/>
            <person name="Shin N.-R."/>
        </authorList>
    </citation>
    <scope>NUCLEOTIDE SEQUENCE [LARGE SCALE GENOMIC DNA]</scope>
    <source>
        <strain evidence="9 10">A1S7</strain>
    </source>
</reference>
<feature type="domain" description="Histidine kinase/HSP90-like ATPase" evidence="7">
    <location>
        <begin position="300"/>
        <end position="392"/>
    </location>
</feature>
<protein>
    <recommendedName>
        <fullName evidence="2">histidine kinase</fullName>
        <ecNumber evidence="2">2.7.13.3</ecNumber>
    </recommendedName>
</protein>
<gene>
    <name evidence="9" type="ORF">V1351_06850</name>
</gene>
<name>A0ABZ2MLL2_9MICO</name>
<sequence>MTIEPGGGGAPRRYRPSPLFDSAAGRGLAVYRLLALAYAGILVVGHRDHVVLWWPILAFGVVALTWSVIAPLRPRPTVLAVGIELLIACVGIFLTSVVYDSASVADGISTVPGVWAASPVIAGALLAGMRGGVLAALVISVANIIQAVEPSQLTYHNIVLLLLVGALIGLAVQLARESQQRLEQAIAASERLAERERIGRQVHDGVLQALALIHRRGRAMGGEGVDLAELAADQERSLRTMISRLEPVPPARSGATASTTSRAECADLAAILSRLRTARVEVVLPAGEVPLPAPTAEEVEAAVVAALDNVERHAGSGARAWVLLDADDEGLEVVVRDNGTGIAPERLVEAAAEGRLGASLSIRGRMVDLGGDASWRSPAGGGTTVTLTLPAEHMAGSWS</sequence>
<feature type="transmembrane region" description="Helical" evidence="6">
    <location>
        <begin position="51"/>
        <end position="70"/>
    </location>
</feature>
<evidence type="ECO:0000256" key="1">
    <source>
        <dbReference type="ARBA" id="ARBA00000085"/>
    </source>
</evidence>
<dbReference type="RefSeq" id="WP_338751998.1">
    <property type="nucleotide sequence ID" value="NZ_CP144913.1"/>
</dbReference>
<dbReference type="PANTHER" id="PTHR24421:SF61">
    <property type="entry name" value="OXYGEN SENSOR HISTIDINE KINASE NREB"/>
    <property type="match status" value="1"/>
</dbReference>
<keyword evidence="5" id="KW-0902">Two-component regulatory system</keyword>
<evidence type="ECO:0000256" key="3">
    <source>
        <dbReference type="ARBA" id="ARBA00022679"/>
    </source>
</evidence>
<dbReference type="InterPro" id="IPR003594">
    <property type="entry name" value="HATPase_dom"/>
</dbReference>
<dbReference type="Pfam" id="PF19354">
    <property type="entry name" value="DUF5931"/>
    <property type="match status" value="1"/>
</dbReference>
<keyword evidence="3" id="KW-0808">Transferase</keyword>
<evidence type="ECO:0000313" key="9">
    <source>
        <dbReference type="EMBL" id="WXB77789.1"/>
    </source>
</evidence>
<dbReference type="InterPro" id="IPR036890">
    <property type="entry name" value="HATPase_C_sf"/>
</dbReference>
<dbReference type="InterPro" id="IPR045975">
    <property type="entry name" value="DUF5931"/>
</dbReference>
<evidence type="ECO:0000256" key="2">
    <source>
        <dbReference type="ARBA" id="ARBA00012438"/>
    </source>
</evidence>
<dbReference type="InterPro" id="IPR050482">
    <property type="entry name" value="Sensor_HK_TwoCompSys"/>
</dbReference>
<dbReference type="PRINTS" id="PR00344">
    <property type="entry name" value="BCTRLSENSOR"/>
</dbReference>
<feature type="domain" description="DUF5931" evidence="8">
    <location>
        <begin position="26"/>
        <end position="182"/>
    </location>
</feature>